<dbReference type="Pfam" id="PF11066">
    <property type="entry name" value="DUF2867"/>
    <property type="match status" value="1"/>
</dbReference>
<proteinExistence type="predicted"/>
<organism evidence="1 2">
    <name type="scientific">Afipia clevelandensis ATCC 49720</name>
    <dbReference type="NCBI Taxonomy" id="883079"/>
    <lineage>
        <taxon>Bacteria</taxon>
        <taxon>Pseudomonadati</taxon>
        <taxon>Pseudomonadota</taxon>
        <taxon>Alphaproteobacteria</taxon>
        <taxon>Hyphomicrobiales</taxon>
        <taxon>Nitrobacteraceae</taxon>
        <taxon>Afipia</taxon>
    </lineage>
</organism>
<comment type="caution">
    <text evidence="1">The sequence shown here is derived from an EMBL/GenBank/DDBJ whole genome shotgun (WGS) entry which is preliminary data.</text>
</comment>
<gene>
    <name evidence="1" type="ORF">HMPREF9696_03247</name>
</gene>
<evidence type="ECO:0000313" key="1">
    <source>
        <dbReference type="EMBL" id="EKS33206.1"/>
    </source>
</evidence>
<dbReference type="HOGENOM" id="CLU_116730_1_0_5"/>
<dbReference type="RefSeq" id="WP_002714117.1">
    <property type="nucleotide sequence ID" value="NZ_KB375281.1"/>
</dbReference>
<keyword evidence="2" id="KW-1185">Reference proteome</keyword>
<name>K8NVM1_9BRAD</name>
<dbReference type="AlphaFoldDB" id="K8NVM1"/>
<dbReference type="PATRIC" id="fig|883079.3.peg.3318"/>
<dbReference type="Proteomes" id="UP000001095">
    <property type="component" value="Unassembled WGS sequence"/>
</dbReference>
<accession>K8NVM1</accession>
<dbReference type="EMBL" id="AGWY01000013">
    <property type="protein sequence ID" value="EKS33206.1"/>
    <property type="molecule type" value="Genomic_DNA"/>
</dbReference>
<evidence type="ECO:0000313" key="2">
    <source>
        <dbReference type="Proteomes" id="UP000001095"/>
    </source>
</evidence>
<sequence length="159" mass="17879">MTSHAIAIHDFEPDSSMKALLPGAQFGDCFRITVDDAINARQAAERMFLRQRGWISALMKLRNIMVTPFGLKRPTHRKALTRESIGPFPVISETPQRLVAGFDDRHLDFRIVVDVSGDVPGQEVSATTLVKTNNLLGRIYLTIIMPFHRLIVPAMLRNI</sequence>
<evidence type="ECO:0008006" key="3">
    <source>
        <dbReference type="Google" id="ProtNLM"/>
    </source>
</evidence>
<dbReference type="InterPro" id="IPR021295">
    <property type="entry name" value="DUF2867"/>
</dbReference>
<protein>
    <recommendedName>
        <fullName evidence="3">DUF2867 domain-containing protein</fullName>
    </recommendedName>
</protein>
<reference evidence="1 2" key="1">
    <citation type="submission" date="2012-04" db="EMBL/GenBank/DDBJ databases">
        <title>The Genome Sequence of Afipia clevelandensis ATCC 49720.</title>
        <authorList>
            <consortium name="The Broad Institute Genome Sequencing Platform"/>
            <person name="Earl A."/>
            <person name="Ward D."/>
            <person name="Feldgarden M."/>
            <person name="Gevers D."/>
            <person name="Huys G."/>
            <person name="Walker B."/>
            <person name="Young S.K."/>
            <person name="Zeng Q."/>
            <person name="Gargeya S."/>
            <person name="Fitzgerald M."/>
            <person name="Haas B."/>
            <person name="Abouelleil A."/>
            <person name="Alvarado L."/>
            <person name="Arachchi H.M."/>
            <person name="Berlin A."/>
            <person name="Chapman S.B."/>
            <person name="Goldberg J."/>
            <person name="Griggs A."/>
            <person name="Gujja S."/>
            <person name="Hansen M."/>
            <person name="Howarth C."/>
            <person name="Imamovic A."/>
            <person name="Larimer J."/>
            <person name="McCowen C."/>
            <person name="Montmayeur A."/>
            <person name="Murphy C."/>
            <person name="Neiman D."/>
            <person name="Pearson M."/>
            <person name="Priest M."/>
            <person name="Roberts A."/>
            <person name="Saif S."/>
            <person name="Shea T."/>
            <person name="Sisk P."/>
            <person name="Sykes S."/>
            <person name="Wortman J."/>
            <person name="Nusbaum C."/>
            <person name="Birren B."/>
        </authorList>
    </citation>
    <scope>NUCLEOTIDE SEQUENCE [LARGE SCALE GENOMIC DNA]</scope>
    <source>
        <strain evidence="1 2">ATCC 49720</strain>
    </source>
</reference>